<name>A0A5B9DG71_9ARCH</name>
<accession>A0A5B9DG71</accession>
<proteinExistence type="predicted"/>
<gene>
    <name evidence="2" type="ORF">DSAG12_03574</name>
</gene>
<keyword evidence="1" id="KW-1133">Transmembrane helix</keyword>
<dbReference type="AlphaFoldDB" id="A0A5B9DG71"/>
<evidence type="ECO:0000256" key="1">
    <source>
        <dbReference type="SAM" id="Phobius"/>
    </source>
</evidence>
<protein>
    <submittedName>
        <fullName evidence="2">Uncharacterized protein</fullName>
    </submittedName>
</protein>
<reference evidence="2" key="1">
    <citation type="journal article" date="2020" name="Nature">
        <title>Isolation of an archaeon at the prokaryote-eukaryote interface.</title>
        <authorList>
            <person name="Imachi H."/>
            <person name="Nobu M.K."/>
            <person name="Nakahara N."/>
            <person name="Morono Y."/>
            <person name="Ogawara M."/>
            <person name="Takaki Y."/>
            <person name="Takano Y."/>
            <person name="Uematsu K."/>
            <person name="Ikuta T."/>
            <person name="Ito M."/>
            <person name="Matsui Y."/>
            <person name="Miyazaki M."/>
            <person name="Murata K."/>
            <person name="Saito Y."/>
            <person name="Sakai S."/>
            <person name="Song C."/>
            <person name="Tasumi E."/>
            <person name="Yamanaka Y."/>
            <person name="Yamaguchi T."/>
            <person name="Kamagata Y."/>
            <person name="Tamaki H."/>
            <person name="Takai K."/>
        </authorList>
    </citation>
    <scope>NUCLEOTIDE SEQUENCE [LARGE SCALE GENOMIC DNA]</scope>
    <source>
        <strain evidence="2">MK-D1</strain>
    </source>
</reference>
<organism evidence="2">
    <name type="scientific">Promethearchaeum syntrophicum</name>
    <dbReference type="NCBI Taxonomy" id="2594042"/>
    <lineage>
        <taxon>Archaea</taxon>
        <taxon>Promethearchaeati</taxon>
        <taxon>Promethearchaeota</taxon>
        <taxon>Promethearchaeia</taxon>
        <taxon>Promethearchaeales</taxon>
        <taxon>Promethearchaeaceae</taxon>
        <taxon>Promethearchaeum</taxon>
    </lineage>
</organism>
<sequence>MKLFSNQKILSLLIIASFLFLTISTTMIFSGSVQSSDDMDLEEPIPEPTVLYDSVELFPEGQKILTLNQSFQKNWIYYFSFESYVPFSDVFVMDVFCQTPASRNYHFFDYNISIENDITKIYFEYGATESGDHLITIEVTTSQNINLHVFLEEYMPLDAYYSKFNTLPLNESSLFSDIHQYSLLKNDMEYQYPVKDDVAYKFNFFRVNPISLTDITENLFENPTVEMKITLNEIEYEIYRTIPTLDYSLYGNVENEGFFDLERNFINDTFTERFGAHCTGNLTIDITLEGTIPFDLNFAFLVWEVSDIGNGTDGVGESDNSTIPNPFDNDDTELYNKTLANTLDSWLASVGFFIESNWWTLVIVVGAFLIFTLINGKYKFVFKSQINKFKDRTGSDVYDMREETLLEGTK</sequence>
<evidence type="ECO:0000313" key="2">
    <source>
        <dbReference type="EMBL" id="QEE17736.1"/>
    </source>
</evidence>
<keyword evidence="1" id="KW-0812">Transmembrane</keyword>
<feature type="transmembrane region" description="Helical" evidence="1">
    <location>
        <begin position="358"/>
        <end position="378"/>
    </location>
</feature>
<keyword evidence="1" id="KW-0472">Membrane</keyword>
<dbReference type="EMBL" id="CP042905">
    <property type="protein sequence ID" value="QEE17736.1"/>
    <property type="molecule type" value="Genomic_DNA"/>
</dbReference>